<dbReference type="RefSeq" id="WP_093038905.1">
    <property type="nucleotide sequence ID" value="NZ_FOAG01000013.1"/>
</dbReference>
<accession>A0A1H7VUD0</accession>
<name>A0A1H7VUD0_9RHOB</name>
<keyword evidence="3" id="KW-1185">Reference proteome</keyword>
<reference evidence="2 3" key="1">
    <citation type="submission" date="2016-10" db="EMBL/GenBank/DDBJ databases">
        <authorList>
            <person name="de Groot N.N."/>
        </authorList>
    </citation>
    <scope>NUCLEOTIDE SEQUENCE [LARGE SCALE GENOMIC DNA]</scope>
    <source>
        <strain evidence="2 3">DSM 100674</strain>
    </source>
</reference>
<feature type="transmembrane region" description="Helical" evidence="1">
    <location>
        <begin position="110"/>
        <end position="130"/>
    </location>
</feature>
<dbReference type="STRING" id="1287727.SAMN05443999_11363"/>
<organism evidence="2 3">
    <name type="scientific">Roseovarius azorensis</name>
    <dbReference type="NCBI Taxonomy" id="1287727"/>
    <lineage>
        <taxon>Bacteria</taxon>
        <taxon>Pseudomonadati</taxon>
        <taxon>Pseudomonadota</taxon>
        <taxon>Alphaproteobacteria</taxon>
        <taxon>Rhodobacterales</taxon>
        <taxon>Roseobacteraceae</taxon>
        <taxon>Roseovarius</taxon>
    </lineage>
</organism>
<dbReference type="OrthoDB" id="7822309at2"/>
<keyword evidence="1" id="KW-0812">Transmembrane</keyword>
<dbReference type="Proteomes" id="UP000199582">
    <property type="component" value="Unassembled WGS sequence"/>
</dbReference>
<protein>
    <submittedName>
        <fullName evidence="2">Uncharacterized protein</fullName>
    </submittedName>
</protein>
<keyword evidence="1" id="KW-0472">Membrane</keyword>
<evidence type="ECO:0000313" key="2">
    <source>
        <dbReference type="EMBL" id="SEM12853.1"/>
    </source>
</evidence>
<dbReference type="EMBL" id="FOAG01000013">
    <property type="protein sequence ID" value="SEM12853.1"/>
    <property type="molecule type" value="Genomic_DNA"/>
</dbReference>
<sequence>MKQTALSKYQRLEAAGLWRPDPEAQRVDVIVSVGEATLTITDTRERVLAHWSLAAIARANPGQRPAVYHPDGDPGETLELGTDEAEMIAAIEKLRGAIARQRPRPGRLRLAGVLASLSAVVALGVFWLPWAAREHALVVVPAVKRVEIGQELSKHLQSATGPACRGPGGTAALAALARRLPPQAGALRLMVVRDGVPGAVRLPGGTVLIRADLVEYHEEPDVVAGHVIAAHLRAEARDPLGWLLAEGGLGATLRLLTTGAVSEEVLRAHAERLLTESPDPVAVEVMLEGFRRWQVRARPYAYALDITGETTLPLIEADPFAHGDPPPPILSDGDWLRLQAICSG</sequence>
<evidence type="ECO:0000256" key="1">
    <source>
        <dbReference type="SAM" id="Phobius"/>
    </source>
</evidence>
<proteinExistence type="predicted"/>
<dbReference type="AlphaFoldDB" id="A0A1H7VUD0"/>
<evidence type="ECO:0000313" key="3">
    <source>
        <dbReference type="Proteomes" id="UP000199582"/>
    </source>
</evidence>
<gene>
    <name evidence="2" type="ORF">SAMN05443999_11363</name>
</gene>
<keyword evidence="1" id="KW-1133">Transmembrane helix</keyword>